<accession>A0A6B0XYC2</accession>
<keyword evidence="3" id="KW-0804">Transcription</keyword>
<dbReference type="SUPFAM" id="SSF47413">
    <property type="entry name" value="lambda repressor-like DNA-binding domains"/>
    <property type="match status" value="1"/>
</dbReference>
<dbReference type="SMART" id="SM00354">
    <property type="entry name" value="HTH_LACI"/>
    <property type="match status" value="1"/>
</dbReference>
<dbReference type="GO" id="GO:0000976">
    <property type="term" value="F:transcription cis-regulatory region binding"/>
    <property type="evidence" value="ECO:0007669"/>
    <property type="project" value="TreeGrafter"/>
</dbReference>
<dbReference type="PROSITE" id="PS00356">
    <property type="entry name" value="HTH_LACI_1"/>
    <property type="match status" value="1"/>
</dbReference>
<dbReference type="Pfam" id="PF00356">
    <property type="entry name" value="LacI"/>
    <property type="match status" value="1"/>
</dbReference>
<dbReference type="EMBL" id="VXRY01000262">
    <property type="protein sequence ID" value="MXY33734.1"/>
    <property type="molecule type" value="Genomic_DNA"/>
</dbReference>
<name>A0A6B0XYC2_9RHOB</name>
<dbReference type="InterPro" id="IPR028082">
    <property type="entry name" value="Peripla_BP_I"/>
</dbReference>
<protein>
    <submittedName>
        <fullName evidence="5">LacI family transcriptional regulator</fullName>
    </submittedName>
</protein>
<dbReference type="InterPro" id="IPR000843">
    <property type="entry name" value="HTH_LacI"/>
</dbReference>
<dbReference type="Gene3D" id="1.10.260.40">
    <property type="entry name" value="lambda repressor-like DNA-binding domains"/>
    <property type="match status" value="1"/>
</dbReference>
<evidence type="ECO:0000256" key="3">
    <source>
        <dbReference type="ARBA" id="ARBA00023163"/>
    </source>
</evidence>
<evidence type="ECO:0000256" key="1">
    <source>
        <dbReference type="ARBA" id="ARBA00023015"/>
    </source>
</evidence>
<proteinExistence type="predicted"/>
<dbReference type="PANTHER" id="PTHR30146">
    <property type="entry name" value="LACI-RELATED TRANSCRIPTIONAL REPRESSOR"/>
    <property type="match status" value="1"/>
</dbReference>
<keyword evidence="2" id="KW-0238">DNA-binding</keyword>
<feature type="domain" description="HTH lacI-type" evidence="4">
    <location>
        <begin position="10"/>
        <end position="64"/>
    </location>
</feature>
<dbReference type="InterPro" id="IPR010982">
    <property type="entry name" value="Lambda_DNA-bd_dom_sf"/>
</dbReference>
<reference evidence="5" key="1">
    <citation type="submission" date="2019-09" db="EMBL/GenBank/DDBJ databases">
        <title>Characterisation of the sponge microbiome using genome-centric metagenomics.</title>
        <authorList>
            <person name="Engelberts J.P."/>
            <person name="Robbins S.J."/>
            <person name="De Goeij J.M."/>
            <person name="Aranda M."/>
            <person name="Bell S.C."/>
            <person name="Webster N.S."/>
        </authorList>
    </citation>
    <scope>NUCLEOTIDE SEQUENCE</scope>
    <source>
        <strain evidence="5">SB0664_bin_43</strain>
    </source>
</reference>
<dbReference type="Pfam" id="PF13377">
    <property type="entry name" value="Peripla_BP_3"/>
    <property type="match status" value="1"/>
</dbReference>
<evidence type="ECO:0000259" key="4">
    <source>
        <dbReference type="PROSITE" id="PS50932"/>
    </source>
</evidence>
<evidence type="ECO:0000256" key="2">
    <source>
        <dbReference type="ARBA" id="ARBA00023125"/>
    </source>
</evidence>
<dbReference type="PROSITE" id="PS50932">
    <property type="entry name" value="HTH_LACI_2"/>
    <property type="match status" value="1"/>
</dbReference>
<dbReference type="PRINTS" id="PR00036">
    <property type="entry name" value="HTHLACI"/>
</dbReference>
<dbReference type="AlphaFoldDB" id="A0A6B0XYC2"/>
<comment type="caution">
    <text evidence="5">The sequence shown here is derived from an EMBL/GenBank/DDBJ whole genome shotgun (WGS) entry which is preliminary data.</text>
</comment>
<organism evidence="5">
    <name type="scientific">Boseongicola sp. SB0664_bin_43</name>
    <dbReference type="NCBI Taxonomy" id="2604844"/>
    <lineage>
        <taxon>Bacteria</taxon>
        <taxon>Pseudomonadati</taxon>
        <taxon>Pseudomonadota</taxon>
        <taxon>Alphaproteobacteria</taxon>
        <taxon>Rhodobacterales</taxon>
        <taxon>Paracoccaceae</taxon>
        <taxon>Boseongicola</taxon>
    </lineage>
</organism>
<sequence length="333" mass="35186">MAGVPARKRATLRDVAQVAGVSTATVSRVLNGNALVSEGTRARVQAAIDALRFVPSAAARAINSGRTHVVGALVPTLDHEIFSRFLDALEDELAGYGLSLVVATTKDDPEREAERARGLVDIGVEGLIVSGVTRSPVLDALIEKRELPVVATSYFDPSYRLPTVGYDNERAARSALRLILESGHRAIAVYHGPSAGNDRTRSRLKAFGNDPQVEFRFCAMPLDVAAASAAARRDFAEPCTTTAVLALSDVLAQGALFGLQALGISVPDEVSVVGMDDLPSSAATTPALTTVHLPVRKMGQRAATALAKWVEDGIRPAPERLDTKVMRASSSLA</sequence>
<dbReference type="InterPro" id="IPR046335">
    <property type="entry name" value="LacI/GalR-like_sensor"/>
</dbReference>
<dbReference type="CDD" id="cd01392">
    <property type="entry name" value="HTH_LacI"/>
    <property type="match status" value="1"/>
</dbReference>
<dbReference type="PANTHER" id="PTHR30146:SF138">
    <property type="entry name" value="TRANSCRIPTIONAL REGULATORY PROTEIN"/>
    <property type="match status" value="1"/>
</dbReference>
<keyword evidence="1" id="KW-0805">Transcription regulation</keyword>
<dbReference type="GO" id="GO:0003700">
    <property type="term" value="F:DNA-binding transcription factor activity"/>
    <property type="evidence" value="ECO:0007669"/>
    <property type="project" value="TreeGrafter"/>
</dbReference>
<evidence type="ECO:0000313" key="5">
    <source>
        <dbReference type="EMBL" id="MXY33734.1"/>
    </source>
</evidence>
<feature type="non-terminal residue" evidence="5">
    <location>
        <position position="333"/>
    </location>
</feature>
<gene>
    <name evidence="5" type="ORF">F4Y60_06530</name>
</gene>
<dbReference type="Gene3D" id="3.40.50.2300">
    <property type="match status" value="2"/>
</dbReference>
<dbReference type="SUPFAM" id="SSF53822">
    <property type="entry name" value="Periplasmic binding protein-like I"/>
    <property type="match status" value="1"/>
</dbReference>